<accession>A0ABU0IG55</accession>
<dbReference type="Gene3D" id="1.10.150.240">
    <property type="entry name" value="Putative phosphatase, domain 2"/>
    <property type="match status" value="1"/>
</dbReference>
<keyword evidence="2" id="KW-1185">Reference proteome</keyword>
<proteinExistence type="predicted"/>
<dbReference type="NCBIfam" id="TIGR01509">
    <property type="entry name" value="HAD-SF-IA-v3"/>
    <property type="match status" value="1"/>
</dbReference>
<dbReference type="Proteomes" id="UP001235269">
    <property type="component" value="Unassembled WGS sequence"/>
</dbReference>
<sequence length="208" mass="23670">MSQAIKLVLFDMDNVLYGYDRHSRAARLSEFSGGKVDDICREIWDNGFEHLGDSGTLSRAEYLQAFGNRIGYPLSLEEWLDARRFSTKPDAAMLEIVDRLRCTVEIAILTNNTELVTDHLDFLCPELRPLFGSKIYASARFKTAKPNTECFRRCLDEFGISPEATLFVDDLNENVVGARNAGLIAHHFTSPDRFLSELSRFGFQLEYL</sequence>
<dbReference type="InterPro" id="IPR023198">
    <property type="entry name" value="PGP-like_dom2"/>
</dbReference>
<dbReference type="SFLD" id="SFLDG01129">
    <property type="entry name" value="C1.5:_HAD__Beta-PGM__Phosphata"/>
    <property type="match status" value="1"/>
</dbReference>
<name>A0ABU0IG55_9HYPH</name>
<reference evidence="1 2" key="1">
    <citation type="submission" date="2023-07" db="EMBL/GenBank/DDBJ databases">
        <title>Genomic Encyclopedia of Type Strains, Phase IV (KMG-IV): sequencing the most valuable type-strain genomes for metagenomic binning, comparative biology and taxonomic classification.</title>
        <authorList>
            <person name="Goeker M."/>
        </authorList>
    </citation>
    <scope>NUCLEOTIDE SEQUENCE [LARGE SCALE GENOMIC DNA]</scope>
    <source>
        <strain evidence="1 2">DSM 100301</strain>
    </source>
</reference>
<dbReference type="GO" id="GO:0016787">
    <property type="term" value="F:hydrolase activity"/>
    <property type="evidence" value="ECO:0007669"/>
    <property type="project" value="UniProtKB-KW"/>
</dbReference>
<protein>
    <submittedName>
        <fullName evidence="1">Hydrolase of the HAD superfamily</fullName>
    </submittedName>
</protein>
<dbReference type="EMBL" id="JAUSWH010000007">
    <property type="protein sequence ID" value="MDQ0456189.1"/>
    <property type="molecule type" value="Genomic_DNA"/>
</dbReference>
<dbReference type="RefSeq" id="WP_307158387.1">
    <property type="nucleotide sequence ID" value="NZ_JAUSWH010000007.1"/>
</dbReference>
<evidence type="ECO:0000313" key="2">
    <source>
        <dbReference type="Proteomes" id="UP001235269"/>
    </source>
</evidence>
<dbReference type="PANTHER" id="PTHR43611">
    <property type="entry name" value="ALPHA-D-GLUCOSE 1-PHOSPHATE PHOSPHATASE"/>
    <property type="match status" value="1"/>
</dbReference>
<gene>
    <name evidence="1" type="ORF">QO005_002530</name>
</gene>
<keyword evidence="1" id="KW-0378">Hydrolase</keyword>
<evidence type="ECO:0000313" key="1">
    <source>
        <dbReference type="EMBL" id="MDQ0456189.1"/>
    </source>
</evidence>
<dbReference type="InterPro" id="IPR006439">
    <property type="entry name" value="HAD-SF_hydro_IA"/>
</dbReference>
<dbReference type="InterPro" id="IPR023214">
    <property type="entry name" value="HAD_sf"/>
</dbReference>
<dbReference type="Gene3D" id="3.40.50.1000">
    <property type="entry name" value="HAD superfamily/HAD-like"/>
    <property type="match status" value="1"/>
</dbReference>
<dbReference type="SFLD" id="SFLDS00003">
    <property type="entry name" value="Haloacid_Dehalogenase"/>
    <property type="match status" value="1"/>
</dbReference>
<dbReference type="SUPFAM" id="SSF56784">
    <property type="entry name" value="HAD-like"/>
    <property type="match status" value="1"/>
</dbReference>
<dbReference type="Pfam" id="PF00702">
    <property type="entry name" value="Hydrolase"/>
    <property type="match status" value="1"/>
</dbReference>
<dbReference type="PANTHER" id="PTHR43611:SF3">
    <property type="entry name" value="FLAVIN MONONUCLEOTIDE HYDROLASE 1, CHLOROPLATIC"/>
    <property type="match status" value="1"/>
</dbReference>
<organism evidence="1 2">
    <name type="scientific">Rhizobium paknamense</name>
    <dbReference type="NCBI Taxonomy" id="1206817"/>
    <lineage>
        <taxon>Bacteria</taxon>
        <taxon>Pseudomonadati</taxon>
        <taxon>Pseudomonadota</taxon>
        <taxon>Alphaproteobacteria</taxon>
        <taxon>Hyphomicrobiales</taxon>
        <taxon>Rhizobiaceae</taxon>
        <taxon>Rhizobium/Agrobacterium group</taxon>
        <taxon>Rhizobium</taxon>
    </lineage>
</organism>
<dbReference type="CDD" id="cd02603">
    <property type="entry name" value="HAD_sEH-N_like"/>
    <property type="match status" value="1"/>
</dbReference>
<dbReference type="InterPro" id="IPR036412">
    <property type="entry name" value="HAD-like_sf"/>
</dbReference>
<comment type="caution">
    <text evidence="1">The sequence shown here is derived from an EMBL/GenBank/DDBJ whole genome shotgun (WGS) entry which is preliminary data.</text>
</comment>